<protein>
    <submittedName>
        <fullName evidence="1">Phenylacetate-coenzyme A ligase</fullName>
        <ecNumber evidence="1">6.2.1.30</ecNumber>
    </submittedName>
</protein>
<evidence type="ECO:0000313" key="1">
    <source>
        <dbReference type="EMBL" id="CUH85373.1"/>
    </source>
</evidence>
<keyword evidence="1" id="KW-0436">Ligase</keyword>
<dbReference type="InterPro" id="IPR045851">
    <property type="entry name" value="AMP-bd_C_sf"/>
</dbReference>
<proteinExistence type="predicted"/>
<dbReference type="SUPFAM" id="SSF56801">
    <property type="entry name" value="Acetyl-CoA synthetase-like"/>
    <property type="match status" value="1"/>
</dbReference>
<name>A0A0P1GS24_9RHOB</name>
<dbReference type="AlphaFoldDB" id="A0A0P1GS24"/>
<sequence length="406" mass="42976">MSRFFDDLETRSADERAASQASALSAQVARAQALPGYGGSLSGVDVAAISSVEDLAALPVLRKSALVEAQGAAYPFGGLTTRPASGFAHIFQSPGPIYEPGDTSHDWWRMGRFLNACGIGQGDIVQNCFGYHLTPAGMIFESGARAVGAAVLPAGTGQTELQARAAHDVGVTAYAGTPDYLKIILDKAEAMGLSLKITKAAVGGGALFPSLRQEYADRGINCLQCYATADLGNIAYESDAMEGMIVDENVIVEIVRPGTGIPVAPGEVGEVVVTTLNPDYPLIRFATGDLSAVLPGESPCGRTNMRIKGWMGRADQTTKIKGMFVRPEQVAALVAKHDEIAKARVIAGRDGEMDVMTVQIEADETSPDHYMQSVIDTLKLKGRIEIVAKGSLPNDGKVIDDQRVYE</sequence>
<dbReference type="EMBL" id="CYSF01000012">
    <property type="protein sequence ID" value="CUH85373.1"/>
    <property type="molecule type" value="Genomic_DNA"/>
</dbReference>
<dbReference type="STRING" id="340021.TM5383_02602"/>
<dbReference type="InterPro" id="IPR042099">
    <property type="entry name" value="ANL_N_sf"/>
</dbReference>
<organism evidence="1 2">
    <name type="scientific">Thalassovita mediterranea</name>
    <dbReference type="NCBI Taxonomy" id="340021"/>
    <lineage>
        <taxon>Bacteria</taxon>
        <taxon>Pseudomonadati</taxon>
        <taxon>Pseudomonadota</taxon>
        <taxon>Alphaproteobacteria</taxon>
        <taxon>Rhodobacterales</taxon>
        <taxon>Roseobacteraceae</taxon>
        <taxon>Thalassovita</taxon>
    </lineage>
</organism>
<dbReference type="PANTHER" id="PTHR43845:SF1">
    <property type="entry name" value="BLR5969 PROTEIN"/>
    <property type="match status" value="1"/>
</dbReference>
<dbReference type="RefSeq" id="WP_058319428.1">
    <property type="nucleotide sequence ID" value="NZ_CYSF01000012.1"/>
</dbReference>
<accession>A0A0P1GS24</accession>
<dbReference type="EC" id="6.2.1.30" evidence="1"/>
<gene>
    <name evidence="1" type="ORF">TM5383_02602</name>
</gene>
<reference evidence="1 2" key="1">
    <citation type="submission" date="2015-09" db="EMBL/GenBank/DDBJ databases">
        <authorList>
            <consortium name="Swine Surveillance"/>
        </authorList>
    </citation>
    <scope>NUCLEOTIDE SEQUENCE [LARGE SCALE GENOMIC DNA]</scope>
    <source>
        <strain evidence="1 2">CECT 8383</strain>
    </source>
</reference>
<dbReference type="PANTHER" id="PTHR43845">
    <property type="entry name" value="BLR5969 PROTEIN"/>
    <property type="match status" value="1"/>
</dbReference>
<dbReference type="OrthoDB" id="580775at2"/>
<dbReference type="Gene3D" id="3.30.300.30">
    <property type="match status" value="1"/>
</dbReference>
<keyword evidence="2" id="KW-1185">Reference proteome</keyword>
<dbReference type="Proteomes" id="UP000051681">
    <property type="component" value="Unassembled WGS sequence"/>
</dbReference>
<evidence type="ECO:0000313" key="2">
    <source>
        <dbReference type="Proteomes" id="UP000051681"/>
    </source>
</evidence>
<dbReference type="GO" id="GO:0047475">
    <property type="term" value="F:phenylacetate-CoA ligase activity"/>
    <property type="evidence" value="ECO:0007669"/>
    <property type="project" value="UniProtKB-EC"/>
</dbReference>
<dbReference type="Gene3D" id="3.40.50.12780">
    <property type="entry name" value="N-terminal domain of ligase-like"/>
    <property type="match status" value="1"/>
</dbReference>